<feature type="domain" description="HTH lysR-type" evidence="5">
    <location>
        <begin position="3"/>
        <end position="60"/>
    </location>
</feature>
<proteinExistence type="inferred from homology"/>
<dbReference type="Proteomes" id="UP000277294">
    <property type="component" value="Unassembled WGS sequence"/>
</dbReference>
<dbReference type="InterPro" id="IPR005119">
    <property type="entry name" value="LysR_subst-bd"/>
</dbReference>
<dbReference type="Pfam" id="PF00126">
    <property type="entry name" value="HTH_1"/>
    <property type="match status" value="1"/>
</dbReference>
<keyword evidence="4" id="KW-0804">Transcription</keyword>
<dbReference type="GO" id="GO:0003700">
    <property type="term" value="F:DNA-binding transcription factor activity"/>
    <property type="evidence" value="ECO:0007669"/>
    <property type="project" value="InterPro"/>
</dbReference>
<protein>
    <submittedName>
        <fullName evidence="6">HTH-type transcriptional regulator CynR</fullName>
    </submittedName>
</protein>
<dbReference type="Gene3D" id="3.40.190.290">
    <property type="match status" value="1"/>
</dbReference>
<dbReference type="EMBL" id="UWPJ01000024">
    <property type="protein sequence ID" value="VCU71056.1"/>
    <property type="molecule type" value="Genomic_DNA"/>
</dbReference>
<dbReference type="OrthoDB" id="8675247at2"/>
<evidence type="ECO:0000313" key="6">
    <source>
        <dbReference type="EMBL" id="VCU71056.1"/>
    </source>
</evidence>
<evidence type="ECO:0000256" key="1">
    <source>
        <dbReference type="ARBA" id="ARBA00009437"/>
    </source>
</evidence>
<keyword evidence="7" id="KW-1185">Reference proteome</keyword>
<evidence type="ECO:0000313" key="7">
    <source>
        <dbReference type="Proteomes" id="UP000277294"/>
    </source>
</evidence>
<sequence>MNLSLRHFKAFLALADTHSFTRAAQALHISQPGLSLMMQEMENQLSCKLLERTTRSVDLTPAGRRLLISARRIVDEMDGVTPVLSQLSVEQRRTLHIASTQIFCANVMSHVYVRLRRNHPAIDLRIVDVHRPEVERLVRSGEVDCGLGIFSRRLPDMSRKPLFQFGFRYVEARDAPVLLGMRNPPARLAWSDLPDVPFVELNATSELQQFINQHKSRAGRASAAVGIRFNNLESLVGMVAAGVGPTILPSFAAPEPRRTEFVSVLLTDPSVDLDFHMITKRGRAQPAALQAFTDTLCEVIAERGGH</sequence>
<dbReference type="InterPro" id="IPR036388">
    <property type="entry name" value="WH-like_DNA-bd_sf"/>
</dbReference>
<dbReference type="PROSITE" id="PS50931">
    <property type="entry name" value="HTH_LYSR"/>
    <property type="match status" value="1"/>
</dbReference>
<comment type="similarity">
    <text evidence="1">Belongs to the LysR transcriptional regulatory family.</text>
</comment>
<dbReference type="PANTHER" id="PTHR30419">
    <property type="entry name" value="HTH-TYPE TRANSCRIPTIONAL REGULATOR YBHD"/>
    <property type="match status" value="1"/>
</dbReference>
<dbReference type="RefSeq" id="WP_124080520.1">
    <property type="nucleotide sequence ID" value="NZ_UWPJ01000024.1"/>
</dbReference>
<dbReference type="PRINTS" id="PR00039">
    <property type="entry name" value="HTHLYSR"/>
</dbReference>
<gene>
    <name evidence="6" type="primary">cynR_20</name>
    <name evidence="6" type="ORF">PIGHUM_03136</name>
</gene>
<dbReference type="Gene3D" id="1.10.10.10">
    <property type="entry name" value="Winged helix-like DNA-binding domain superfamily/Winged helix DNA-binding domain"/>
    <property type="match status" value="1"/>
</dbReference>
<evidence type="ECO:0000256" key="2">
    <source>
        <dbReference type="ARBA" id="ARBA00023015"/>
    </source>
</evidence>
<dbReference type="SUPFAM" id="SSF46785">
    <property type="entry name" value="Winged helix' DNA-binding domain"/>
    <property type="match status" value="1"/>
</dbReference>
<dbReference type="SUPFAM" id="SSF53850">
    <property type="entry name" value="Periplasmic binding protein-like II"/>
    <property type="match status" value="1"/>
</dbReference>
<organism evidence="6 7">
    <name type="scientific">Pigmentiphaga humi</name>
    <dbReference type="NCBI Taxonomy" id="2478468"/>
    <lineage>
        <taxon>Bacteria</taxon>
        <taxon>Pseudomonadati</taxon>
        <taxon>Pseudomonadota</taxon>
        <taxon>Betaproteobacteria</taxon>
        <taxon>Burkholderiales</taxon>
        <taxon>Alcaligenaceae</taxon>
        <taxon>Pigmentiphaga</taxon>
    </lineage>
</organism>
<dbReference type="GO" id="GO:0005829">
    <property type="term" value="C:cytosol"/>
    <property type="evidence" value="ECO:0007669"/>
    <property type="project" value="TreeGrafter"/>
</dbReference>
<name>A0A3P4B6A0_9BURK</name>
<evidence type="ECO:0000259" key="5">
    <source>
        <dbReference type="PROSITE" id="PS50931"/>
    </source>
</evidence>
<dbReference type="InterPro" id="IPR000847">
    <property type="entry name" value="LysR_HTH_N"/>
</dbReference>
<keyword evidence="2" id="KW-0805">Transcription regulation</keyword>
<dbReference type="Pfam" id="PF03466">
    <property type="entry name" value="LysR_substrate"/>
    <property type="match status" value="1"/>
</dbReference>
<dbReference type="FunFam" id="1.10.10.10:FF:000001">
    <property type="entry name" value="LysR family transcriptional regulator"/>
    <property type="match status" value="1"/>
</dbReference>
<dbReference type="InterPro" id="IPR036390">
    <property type="entry name" value="WH_DNA-bd_sf"/>
</dbReference>
<dbReference type="GO" id="GO:0003677">
    <property type="term" value="F:DNA binding"/>
    <property type="evidence" value="ECO:0007669"/>
    <property type="project" value="UniProtKB-KW"/>
</dbReference>
<dbReference type="InterPro" id="IPR050950">
    <property type="entry name" value="HTH-type_LysR_regulators"/>
</dbReference>
<evidence type="ECO:0000256" key="4">
    <source>
        <dbReference type="ARBA" id="ARBA00023163"/>
    </source>
</evidence>
<dbReference type="AlphaFoldDB" id="A0A3P4B6A0"/>
<keyword evidence="3" id="KW-0238">DNA-binding</keyword>
<evidence type="ECO:0000256" key="3">
    <source>
        <dbReference type="ARBA" id="ARBA00023125"/>
    </source>
</evidence>
<reference evidence="6 7" key="1">
    <citation type="submission" date="2018-10" db="EMBL/GenBank/DDBJ databases">
        <authorList>
            <person name="Criscuolo A."/>
        </authorList>
    </citation>
    <scope>NUCLEOTIDE SEQUENCE [LARGE SCALE GENOMIC DNA]</scope>
    <source>
        <strain evidence="6">DnA1</strain>
    </source>
</reference>
<accession>A0A3P4B6A0</accession>